<evidence type="ECO:0000256" key="1">
    <source>
        <dbReference type="ARBA" id="ARBA00004123"/>
    </source>
</evidence>
<feature type="domain" description="BRCT" evidence="10">
    <location>
        <begin position="694"/>
        <end position="788"/>
    </location>
</feature>
<dbReference type="OrthoDB" id="2384350at2759"/>
<dbReference type="Gene3D" id="3.30.40.10">
    <property type="entry name" value="Zinc/RING finger domain, C3HC4 (zinc finger)"/>
    <property type="match status" value="1"/>
</dbReference>
<proteinExistence type="predicted"/>
<sequence length="920" mass="102466">MDNLVSVYRSMEVAMGAKLSVTQTAASTKVSGAAEDNQTSANTCVNQDKGKSHSEALDCKNLEVCPRRRSKRPTTNQGDFGTAFGKPSFPTNKRVQVPLSSTTEMERHPGLLEDGIGEIGIKNSEGCPLTEKNIAVVCENGQPVFTPFFWLREENDNEKSTQQSTDDQLMDTPLEAPCFSDIKDSDDERDNFDRAEFIDSEMFDWTQRPCSPELCSSPAIMQIEDSIEYTNCQEELKAIDGTTSGSKIRVKRMKGLYKAKKSGKDVQNKSGMSNKTLNKLTEARASKRSKKAMHETDAIYFESKKENNESMLKSVQASYSLNTRRISVQNKKVACSDVNVREVVDKVSTLLNESEPQPQRNKTAFEDSLVSNHHQQNSKLKGVKGHKISKTSGLLKLGGRKIPTQKVETCKSLKEEGLRNEKLISKTDANFSRFSDRKEVGGLGMPNKTTGDSMLKSSKTVKFSEGVSYNSCSITPQRLHEESAVRGQYFPGNHCNTYQPGMEVVPEISKTLPTPNRTPLKKCKMLSDKVHCSFCQSSEDSKASGVMVKYYNGKLVTDSQAVSSKIIHVHKTCAEWAPNVYFEGDDVHNLEAELSRSHRLRCCCCGIKGAALGCYEKTCRRSFHVPCARLTPECRWDYENFVMLCPLHVSHQLPNEEPDSQNKQRRKMCGKSLSNVHQTNITSKCESSTMISWKFEKKLKNLVICCSAISNVEQGIVSEFQKLSGANVQKNWDLSITHVIASTNENGACKRTLKVLMGVLEGKWILSIEWIKACLNAKKFVEEQQYEITCDVHGIRDGPRLGRLRLLNKQPKLFHGCKFYFMGDFAPSYRGYLHDLVISAGGKVIVRKPVAGDAPSECSAKTYILYNQELPDNCKSSELDLVLKRRLSDAEALASSTGATAASNSWILNSIAGHKLQNQG</sequence>
<feature type="domain" description="PHD-type" evidence="11">
    <location>
        <begin position="529"/>
        <end position="649"/>
    </location>
</feature>
<dbReference type="Pfam" id="PF16589">
    <property type="entry name" value="BRCT_2"/>
    <property type="match status" value="1"/>
</dbReference>
<keyword evidence="4" id="KW-0227">DNA damage</keyword>
<name>A0A2Z7AQX5_9LAMI</name>
<gene>
    <name evidence="12" type="ORF">F511_01813</name>
</gene>
<dbReference type="GO" id="GO:0008270">
    <property type="term" value="F:zinc ion binding"/>
    <property type="evidence" value="ECO:0007669"/>
    <property type="project" value="UniProtKB-KW"/>
</dbReference>
<evidence type="ECO:0000259" key="11">
    <source>
        <dbReference type="PROSITE" id="PS51805"/>
    </source>
</evidence>
<feature type="region of interest" description="Disordered" evidence="9">
    <location>
        <begin position="69"/>
        <end position="93"/>
    </location>
</feature>
<keyword evidence="5" id="KW-0863">Zinc-finger</keyword>
<dbReference type="GO" id="GO:0004842">
    <property type="term" value="F:ubiquitin-protein transferase activity"/>
    <property type="evidence" value="ECO:0007669"/>
    <property type="project" value="TreeGrafter"/>
</dbReference>
<keyword evidence="3" id="KW-0677">Repeat</keyword>
<evidence type="ECO:0000256" key="4">
    <source>
        <dbReference type="ARBA" id="ARBA00022763"/>
    </source>
</evidence>
<keyword evidence="2" id="KW-0479">Metal-binding</keyword>
<comment type="subcellular location">
    <subcellularLocation>
        <location evidence="1">Nucleus</location>
    </subcellularLocation>
</comment>
<dbReference type="Proteomes" id="UP000250235">
    <property type="component" value="Unassembled WGS sequence"/>
</dbReference>
<evidence type="ECO:0000256" key="2">
    <source>
        <dbReference type="ARBA" id="ARBA00022723"/>
    </source>
</evidence>
<keyword evidence="6" id="KW-0862">Zinc</keyword>
<evidence type="ECO:0000256" key="5">
    <source>
        <dbReference type="ARBA" id="ARBA00022771"/>
    </source>
</evidence>
<dbReference type="Pfam" id="PF00533">
    <property type="entry name" value="BRCT"/>
    <property type="match status" value="1"/>
</dbReference>
<reference evidence="12 13" key="1">
    <citation type="journal article" date="2015" name="Proc. Natl. Acad. Sci. U.S.A.">
        <title>The resurrection genome of Boea hygrometrica: A blueprint for survival of dehydration.</title>
        <authorList>
            <person name="Xiao L."/>
            <person name="Yang G."/>
            <person name="Zhang L."/>
            <person name="Yang X."/>
            <person name="Zhao S."/>
            <person name="Ji Z."/>
            <person name="Zhou Q."/>
            <person name="Hu M."/>
            <person name="Wang Y."/>
            <person name="Chen M."/>
            <person name="Xu Y."/>
            <person name="Jin H."/>
            <person name="Xiao X."/>
            <person name="Hu G."/>
            <person name="Bao F."/>
            <person name="Hu Y."/>
            <person name="Wan P."/>
            <person name="Li L."/>
            <person name="Deng X."/>
            <person name="Kuang T."/>
            <person name="Xiang C."/>
            <person name="Zhu J.K."/>
            <person name="Oliver M.J."/>
            <person name="He Y."/>
        </authorList>
    </citation>
    <scope>NUCLEOTIDE SEQUENCE [LARGE SCALE GENOMIC DNA]</scope>
    <source>
        <strain evidence="13">cv. XS01</strain>
    </source>
</reference>
<dbReference type="GO" id="GO:0045944">
    <property type="term" value="P:positive regulation of transcription by RNA polymerase II"/>
    <property type="evidence" value="ECO:0007669"/>
    <property type="project" value="TreeGrafter"/>
</dbReference>
<dbReference type="InterPro" id="IPR013083">
    <property type="entry name" value="Znf_RING/FYVE/PHD"/>
</dbReference>
<evidence type="ECO:0000256" key="9">
    <source>
        <dbReference type="SAM" id="MobiDB-lite"/>
    </source>
</evidence>
<dbReference type="PANTHER" id="PTHR13763:SF0">
    <property type="entry name" value="BREAST CANCER TYPE 1 SUSCEPTIBILITY PROTEIN"/>
    <property type="match status" value="1"/>
</dbReference>
<accession>A0A2Z7AQX5</accession>
<dbReference type="PROSITE" id="PS51805">
    <property type="entry name" value="EPHD"/>
    <property type="match status" value="1"/>
</dbReference>
<dbReference type="InterPro" id="IPR034732">
    <property type="entry name" value="EPHD"/>
</dbReference>
<dbReference type="Gene3D" id="3.40.50.10190">
    <property type="entry name" value="BRCT domain"/>
    <property type="match status" value="2"/>
</dbReference>
<protein>
    <submittedName>
        <fullName evidence="12">Protein BREAST CANCER SUSCEPTIBILITY 1</fullName>
    </submittedName>
</protein>
<dbReference type="PANTHER" id="PTHR13763">
    <property type="entry name" value="BREAST CANCER TYPE 1 SUSCEPTIBILITY PROTEIN BRCA1"/>
    <property type="match status" value="1"/>
</dbReference>
<organism evidence="12 13">
    <name type="scientific">Dorcoceras hygrometricum</name>
    <dbReference type="NCBI Taxonomy" id="472368"/>
    <lineage>
        <taxon>Eukaryota</taxon>
        <taxon>Viridiplantae</taxon>
        <taxon>Streptophyta</taxon>
        <taxon>Embryophyta</taxon>
        <taxon>Tracheophyta</taxon>
        <taxon>Spermatophyta</taxon>
        <taxon>Magnoliopsida</taxon>
        <taxon>eudicotyledons</taxon>
        <taxon>Gunneridae</taxon>
        <taxon>Pentapetalae</taxon>
        <taxon>asterids</taxon>
        <taxon>lamiids</taxon>
        <taxon>Lamiales</taxon>
        <taxon>Gesneriaceae</taxon>
        <taxon>Didymocarpoideae</taxon>
        <taxon>Trichosporeae</taxon>
        <taxon>Loxocarpinae</taxon>
        <taxon>Dorcoceras</taxon>
    </lineage>
</organism>
<evidence type="ECO:0000259" key="10">
    <source>
        <dbReference type="PROSITE" id="PS50172"/>
    </source>
</evidence>
<keyword evidence="7" id="KW-0234">DNA repair</keyword>
<evidence type="ECO:0000256" key="7">
    <source>
        <dbReference type="ARBA" id="ARBA00023204"/>
    </source>
</evidence>
<dbReference type="GO" id="GO:0005634">
    <property type="term" value="C:nucleus"/>
    <property type="evidence" value="ECO:0007669"/>
    <property type="project" value="UniProtKB-SubCell"/>
</dbReference>
<evidence type="ECO:0000313" key="12">
    <source>
        <dbReference type="EMBL" id="KZV24331.1"/>
    </source>
</evidence>
<dbReference type="CDD" id="cd17734">
    <property type="entry name" value="BRCT_Bard1_rpt1"/>
    <property type="match status" value="1"/>
</dbReference>
<dbReference type="GO" id="GO:0000724">
    <property type="term" value="P:double-strand break repair via homologous recombination"/>
    <property type="evidence" value="ECO:0007669"/>
    <property type="project" value="TreeGrafter"/>
</dbReference>
<dbReference type="SMART" id="SM00292">
    <property type="entry name" value="BRCT"/>
    <property type="match status" value="2"/>
</dbReference>
<feature type="domain" description="BRCT" evidence="10">
    <location>
        <begin position="809"/>
        <end position="920"/>
    </location>
</feature>
<dbReference type="InterPro" id="IPR036420">
    <property type="entry name" value="BRCT_dom_sf"/>
</dbReference>
<keyword evidence="13" id="KW-1185">Reference proteome</keyword>
<dbReference type="Pfam" id="PF13771">
    <property type="entry name" value="zf-HC5HC2H"/>
    <property type="match status" value="1"/>
</dbReference>
<evidence type="ECO:0000256" key="6">
    <source>
        <dbReference type="ARBA" id="ARBA00022833"/>
    </source>
</evidence>
<dbReference type="AlphaFoldDB" id="A0A2Z7AQX5"/>
<evidence type="ECO:0000256" key="3">
    <source>
        <dbReference type="ARBA" id="ARBA00022737"/>
    </source>
</evidence>
<evidence type="ECO:0000313" key="13">
    <source>
        <dbReference type="Proteomes" id="UP000250235"/>
    </source>
</evidence>
<dbReference type="FunFam" id="3.40.50.10190:FF:000006">
    <property type="entry name" value="Breast cancer type 1 susceptibility protein homolog"/>
    <property type="match status" value="1"/>
</dbReference>
<dbReference type="InterPro" id="IPR031099">
    <property type="entry name" value="BRCA1-associated"/>
</dbReference>
<dbReference type="EMBL" id="KV012839">
    <property type="protein sequence ID" value="KZV24331.1"/>
    <property type="molecule type" value="Genomic_DNA"/>
</dbReference>
<evidence type="ECO:0000256" key="8">
    <source>
        <dbReference type="ARBA" id="ARBA00023242"/>
    </source>
</evidence>
<keyword evidence="8" id="KW-0539">Nucleus</keyword>
<dbReference type="SUPFAM" id="SSF52113">
    <property type="entry name" value="BRCT domain"/>
    <property type="match status" value="2"/>
</dbReference>
<dbReference type="InterPro" id="IPR001357">
    <property type="entry name" value="BRCT_dom"/>
</dbReference>
<dbReference type="PROSITE" id="PS50172">
    <property type="entry name" value="BRCT"/>
    <property type="match status" value="2"/>
</dbReference>